<dbReference type="Proteomes" id="UP000015102">
    <property type="component" value="Unassembled WGS sequence"/>
</dbReference>
<reference evidence="2" key="1">
    <citation type="submission" date="2013-02" db="EMBL/GenBank/DDBJ databases">
        <authorList>
            <person name="Hughes D."/>
        </authorList>
    </citation>
    <scope>NUCLEOTIDE SEQUENCE</scope>
    <source>
        <strain>Durham</strain>
        <strain evidence="2">NC isolate 2 -- Noor lab</strain>
    </source>
</reference>
<keyword evidence="2" id="KW-1185">Reference proteome</keyword>
<reference evidence="1" key="2">
    <citation type="submission" date="2015-06" db="UniProtKB">
        <authorList>
            <consortium name="EnsemblMetazoa"/>
        </authorList>
    </citation>
    <scope>IDENTIFICATION</scope>
</reference>
<protein>
    <submittedName>
        <fullName evidence="1">Uncharacterized protein</fullName>
    </submittedName>
</protein>
<dbReference type="HOGENOM" id="CLU_3299933_0_0_1"/>
<accession>T1H1A0</accession>
<dbReference type="EMBL" id="CAQQ02164328">
    <property type="status" value="NOT_ANNOTATED_CDS"/>
    <property type="molecule type" value="Genomic_DNA"/>
</dbReference>
<sequence>MPRSHNRGEITPPCSVPLLRALLTTILEVNILFTHTTRPL</sequence>
<name>T1H1A0_MEGSC</name>
<proteinExistence type="predicted"/>
<evidence type="ECO:0000313" key="1">
    <source>
        <dbReference type="EnsemblMetazoa" id="MESCA009956-PA"/>
    </source>
</evidence>
<evidence type="ECO:0000313" key="2">
    <source>
        <dbReference type="Proteomes" id="UP000015102"/>
    </source>
</evidence>
<dbReference type="AlphaFoldDB" id="T1H1A0"/>
<dbReference type="EnsemblMetazoa" id="MESCA009956-RA">
    <property type="protein sequence ID" value="MESCA009956-PA"/>
    <property type="gene ID" value="MESCA009956"/>
</dbReference>
<organism evidence="1 2">
    <name type="scientific">Megaselia scalaris</name>
    <name type="common">Humpbacked fly</name>
    <name type="synonym">Phora scalaris</name>
    <dbReference type="NCBI Taxonomy" id="36166"/>
    <lineage>
        <taxon>Eukaryota</taxon>
        <taxon>Metazoa</taxon>
        <taxon>Ecdysozoa</taxon>
        <taxon>Arthropoda</taxon>
        <taxon>Hexapoda</taxon>
        <taxon>Insecta</taxon>
        <taxon>Pterygota</taxon>
        <taxon>Neoptera</taxon>
        <taxon>Endopterygota</taxon>
        <taxon>Diptera</taxon>
        <taxon>Brachycera</taxon>
        <taxon>Muscomorpha</taxon>
        <taxon>Platypezoidea</taxon>
        <taxon>Phoridae</taxon>
        <taxon>Megaseliini</taxon>
        <taxon>Megaselia</taxon>
    </lineage>
</organism>